<sequence length="363" mass="38026">MRLGVLDVGSNTVHLLIVDARRGGHPTPMSSTKASLRLAEQIDGSGKITRKGADKLISTIGEFARIAASSGCAELMAFATSAVRDATNTEEVLERVRAETGVSLQVLRGVDESRLTFLAVRRWYGWSAGRIINIDIGGGSLELSNGVDEEPDVALSLPLGAGRLSREWLPDDPPGRRRVAMLRDWLATELAEPAATVLAAGSPDLVVASSKTFHSLARLTGAAPSAAGPRVRRTVTATGLRQVIAFISRMTTADRAELEGVSADRAPQIVAGALIAEAAMKALEVETVDICPWALREGLILRKLDSEAVGGSGTDHPFDVGGADNPATIDADQFATVSPSAREAGAMHPASTTSPAGPRGNTR</sequence>
<dbReference type="EMBL" id="BCTB01000018">
    <property type="protein sequence ID" value="GAT15661.1"/>
    <property type="molecule type" value="Genomic_DNA"/>
</dbReference>
<evidence type="ECO:0000256" key="3">
    <source>
        <dbReference type="ARBA" id="ARBA00022801"/>
    </source>
</evidence>
<dbReference type="GO" id="GO:0004309">
    <property type="term" value="F:exopolyphosphatase activity"/>
    <property type="evidence" value="ECO:0007669"/>
    <property type="project" value="UniProtKB-EC"/>
</dbReference>
<dbReference type="AlphaFoldDB" id="A0A100XFI2"/>
<dbReference type="PANTHER" id="PTHR30005:SF0">
    <property type="entry name" value="RETROGRADE REGULATION PROTEIN 2"/>
    <property type="match status" value="1"/>
</dbReference>
<proteinExistence type="inferred from homology"/>
<feature type="domain" description="Ppx/GppA phosphatase N-terminal" evidence="7">
    <location>
        <begin position="18"/>
        <end position="307"/>
    </location>
</feature>
<dbReference type="EC" id="3.6.1.11" evidence="2"/>
<evidence type="ECO:0000259" key="7">
    <source>
        <dbReference type="Pfam" id="PF02541"/>
    </source>
</evidence>
<dbReference type="FunFam" id="3.30.420.150:FF:000006">
    <property type="entry name" value="Ppx/GppA family phosphatase"/>
    <property type="match status" value="1"/>
</dbReference>
<dbReference type="STRING" id="1797.RMCT_2631"/>
<dbReference type="Proteomes" id="UP000069654">
    <property type="component" value="Unassembled WGS sequence"/>
</dbReference>
<comment type="catalytic activity">
    <reaction evidence="4">
        <text>[phosphate](n) + H2O = [phosphate](n-1) + phosphate + H(+)</text>
        <dbReference type="Rhea" id="RHEA:21528"/>
        <dbReference type="Rhea" id="RHEA-COMP:9859"/>
        <dbReference type="Rhea" id="RHEA-COMP:14279"/>
        <dbReference type="ChEBI" id="CHEBI:15377"/>
        <dbReference type="ChEBI" id="CHEBI:15378"/>
        <dbReference type="ChEBI" id="CHEBI:16838"/>
        <dbReference type="ChEBI" id="CHEBI:43474"/>
        <dbReference type="EC" id="3.6.1.11"/>
    </reaction>
</comment>
<dbReference type="FunFam" id="3.30.420.40:FF:000138">
    <property type="entry name" value="Exopolyphosphatase 1"/>
    <property type="match status" value="1"/>
</dbReference>
<comment type="caution">
    <text evidence="8">The sequence shown here is derived from an EMBL/GenBank/DDBJ whole genome shotgun (WGS) entry which is preliminary data.</text>
</comment>
<reference evidence="9" key="2">
    <citation type="submission" date="2016-02" db="EMBL/GenBank/DDBJ databases">
        <title>Draft genome sequence of five rapidly growing Mycobacterium species.</title>
        <authorList>
            <person name="Katahira K."/>
            <person name="Gotou Y."/>
            <person name="Iida K."/>
            <person name="Ogura Y."/>
            <person name="Hayashi T."/>
        </authorList>
    </citation>
    <scope>NUCLEOTIDE SEQUENCE [LARGE SCALE GENOMIC DNA]</scope>
    <source>
        <strain evidence="9">JCM6362</strain>
    </source>
</reference>
<organism evidence="8 9">
    <name type="scientific">Mycolicibacterium thermoresistibile</name>
    <name type="common">Mycobacterium thermoresistibile</name>
    <dbReference type="NCBI Taxonomy" id="1797"/>
    <lineage>
        <taxon>Bacteria</taxon>
        <taxon>Bacillati</taxon>
        <taxon>Actinomycetota</taxon>
        <taxon>Actinomycetes</taxon>
        <taxon>Mycobacteriales</taxon>
        <taxon>Mycobacteriaceae</taxon>
        <taxon>Mycolicibacterium</taxon>
    </lineage>
</organism>
<name>A0A100XFI2_MYCTH</name>
<keyword evidence="3" id="KW-0378">Hydrolase</keyword>
<evidence type="ECO:0000256" key="4">
    <source>
        <dbReference type="ARBA" id="ARBA00047607"/>
    </source>
</evidence>
<dbReference type="Gene3D" id="3.30.420.150">
    <property type="entry name" value="Exopolyphosphatase. Domain 2"/>
    <property type="match status" value="1"/>
</dbReference>
<dbReference type="Pfam" id="PF02541">
    <property type="entry name" value="Ppx-GppA"/>
    <property type="match status" value="1"/>
</dbReference>
<evidence type="ECO:0000256" key="5">
    <source>
        <dbReference type="ARBA" id="ARBA00070035"/>
    </source>
</evidence>
<dbReference type="CDD" id="cd24056">
    <property type="entry name" value="ASKHA_NBD_MtPPX1-like"/>
    <property type="match status" value="1"/>
</dbReference>
<dbReference type="Gene3D" id="3.30.420.40">
    <property type="match status" value="1"/>
</dbReference>
<dbReference type="InterPro" id="IPR043129">
    <property type="entry name" value="ATPase_NBD"/>
</dbReference>
<feature type="compositionally biased region" description="Polar residues" evidence="6">
    <location>
        <begin position="350"/>
        <end position="363"/>
    </location>
</feature>
<accession>A0A100XFI2</accession>
<dbReference type="InterPro" id="IPR003695">
    <property type="entry name" value="Ppx_GppA_N"/>
</dbReference>
<evidence type="ECO:0000313" key="8">
    <source>
        <dbReference type="EMBL" id="GAT15661.1"/>
    </source>
</evidence>
<evidence type="ECO:0000256" key="2">
    <source>
        <dbReference type="ARBA" id="ARBA00012451"/>
    </source>
</evidence>
<dbReference type="SUPFAM" id="SSF53067">
    <property type="entry name" value="Actin-like ATPase domain"/>
    <property type="match status" value="2"/>
</dbReference>
<evidence type="ECO:0000256" key="6">
    <source>
        <dbReference type="SAM" id="MobiDB-lite"/>
    </source>
</evidence>
<gene>
    <name evidence="8" type="ORF">RMCT_2631</name>
</gene>
<feature type="region of interest" description="Disordered" evidence="6">
    <location>
        <begin position="337"/>
        <end position="363"/>
    </location>
</feature>
<reference evidence="8 9" key="1">
    <citation type="journal article" date="2016" name="Genome Announc.">
        <title>Draft Genome Sequences of Five Rapidly Growing Mycobacterium Species, M. thermoresistibile, M. fortuitum subsp. acetamidolyticum, M. canariasense, M. brisbanense, and M. novocastrense.</title>
        <authorList>
            <person name="Katahira K."/>
            <person name="Ogura Y."/>
            <person name="Gotoh Y."/>
            <person name="Hayashi T."/>
        </authorList>
    </citation>
    <scope>NUCLEOTIDE SEQUENCE [LARGE SCALE GENOMIC DNA]</scope>
    <source>
        <strain evidence="8 9">JCM6362</strain>
    </source>
</reference>
<dbReference type="RefSeq" id="WP_081475535.1">
    <property type="nucleotide sequence ID" value="NZ_BCTB01000018.1"/>
</dbReference>
<evidence type="ECO:0000313" key="9">
    <source>
        <dbReference type="Proteomes" id="UP000069654"/>
    </source>
</evidence>
<dbReference type="InterPro" id="IPR050273">
    <property type="entry name" value="GppA/Ppx_hydrolase"/>
</dbReference>
<evidence type="ECO:0000256" key="1">
    <source>
        <dbReference type="ARBA" id="ARBA00007125"/>
    </source>
</evidence>
<dbReference type="PANTHER" id="PTHR30005">
    <property type="entry name" value="EXOPOLYPHOSPHATASE"/>
    <property type="match status" value="1"/>
</dbReference>
<protein>
    <recommendedName>
        <fullName evidence="5">Exopolyphosphatase 1</fullName>
        <ecNumber evidence="2">3.6.1.11</ecNumber>
    </recommendedName>
</protein>
<comment type="similarity">
    <text evidence="1">Belongs to the GppA/Ppx family.</text>
</comment>